<dbReference type="OrthoDB" id="9800940at2"/>
<dbReference type="SUPFAM" id="SSF56281">
    <property type="entry name" value="Metallo-hydrolase/oxidoreductase"/>
    <property type="match status" value="1"/>
</dbReference>
<evidence type="ECO:0000259" key="1">
    <source>
        <dbReference type="SMART" id="SM00849"/>
    </source>
</evidence>
<dbReference type="InterPro" id="IPR036866">
    <property type="entry name" value="RibonucZ/Hydroxyglut_hydro"/>
</dbReference>
<dbReference type="EMBL" id="FMXO01000018">
    <property type="protein sequence ID" value="SDB57424.1"/>
    <property type="molecule type" value="Genomic_DNA"/>
</dbReference>
<dbReference type="Proteomes" id="UP000198771">
    <property type="component" value="Unassembled WGS sequence"/>
</dbReference>
<dbReference type="Gene3D" id="3.60.15.10">
    <property type="entry name" value="Ribonuclease Z/Hydroxyacylglutathione hydrolase-like"/>
    <property type="match status" value="1"/>
</dbReference>
<organism evidence="2 3">
    <name type="scientific">Desulfonatronum thiosulfatophilum</name>
    <dbReference type="NCBI Taxonomy" id="617002"/>
    <lineage>
        <taxon>Bacteria</taxon>
        <taxon>Pseudomonadati</taxon>
        <taxon>Thermodesulfobacteriota</taxon>
        <taxon>Desulfovibrionia</taxon>
        <taxon>Desulfovibrionales</taxon>
        <taxon>Desulfonatronaceae</taxon>
        <taxon>Desulfonatronum</taxon>
    </lineage>
</organism>
<dbReference type="RefSeq" id="WP_092123306.1">
    <property type="nucleotide sequence ID" value="NZ_FMXO01000018.1"/>
</dbReference>
<feature type="domain" description="Metallo-beta-lactamase" evidence="1">
    <location>
        <begin position="17"/>
        <end position="198"/>
    </location>
</feature>
<dbReference type="InterPro" id="IPR001279">
    <property type="entry name" value="Metallo-B-lactamas"/>
</dbReference>
<accession>A0A1G6EJ92</accession>
<name>A0A1G6EJ92_9BACT</name>
<dbReference type="STRING" id="617002.SAMN05660653_02894"/>
<dbReference type="SMART" id="SM00849">
    <property type="entry name" value="Lactamase_B"/>
    <property type="match status" value="1"/>
</dbReference>
<evidence type="ECO:0000313" key="2">
    <source>
        <dbReference type="EMBL" id="SDB57424.1"/>
    </source>
</evidence>
<proteinExistence type="predicted"/>
<dbReference type="Pfam" id="PF23023">
    <property type="entry name" value="Anti-Pycsar_Apyc1"/>
    <property type="match status" value="1"/>
</dbReference>
<protein>
    <submittedName>
        <fullName evidence="2">Ribonuclease BN, tRNA processing enzyme</fullName>
    </submittedName>
</protein>
<sequence>MKVCFLGVGEAFDEHYPNASVLVSVNEKNRERHVLLDCGFTAPAAFYLHAPRGARPDVIWLSHFHGDHFLGLPLLLLRFHDEKRSNPLTIVGQAGVRDLVSAAFDLAYPGFKNKIEYTLEFVEVNQDTKMELSGFQWSFALNNHSAGAPCLSVRLDRMSASLVYSGDGQSTPQTHALAFRAGLLVHEAYGLEDNKPGHATVAQCIDFAIKAKVNQLALVHLNRMVREEHANRIRAMLHDVNQVKAFLPEPGVTMEIQ</sequence>
<dbReference type="GO" id="GO:0042781">
    <property type="term" value="F:3'-tRNA processing endoribonuclease activity"/>
    <property type="evidence" value="ECO:0007669"/>
    <property type="project" value="TreeGrafter"/>
</dbReference>
<gene>
    <name evidence="2" type="ORF">SAMN05660653_02894</name>
</gene>
<dbReference type="PANTHER" id="PTHR46018">
    <property type="entry name" value="ZINC PHOSPHODIESTERASE ELAC PROTEIN 1"/>
    <property type="match status" value="1"/>
</dbReference>
<evidence type="ECO:0000313" key="3">
    <source>
        <dbReference type="Proteomes" id="UP000198771"/>
    </source>
</evidence>
<dbReference type="PANTHER" id="PTHR46018:SF7">
    <property type="entry name" value="RIBONUCLEASE Z"/>
    <property type="match status" value="1"/>
</dbReference>
<reference evidence="2 3" key="1">
    <citation type="submission" date="2016-10" db="EMBL/GenBank/DDBJ databases">
        <authorList>
            <person name="de Groot N.N."/>
        </authorList>
    </citation>
    <scope>NUCLEOTIDE SEQUENCE [LARGE SCALE GENOMIC DNA]</scope>
    <source>
        <strain evidence="2 3">ASO4-2</strain>
    </source>
</reference>
<dbReference type="AlphaFoldDB" id="A0A1G6EJ92"/>
<keyword evidence="3" id="KW-1185">Reference proteome</keyword>